<reference evidence="1" key="1">
    <citation type="submission" date="2018-05" db="EMBL/GenBank/DDBJ databases">
        <authorList>
            <person name="Lanie J.A."/>
            <person name="Ng W.-L."/>
            <person name="Kazmierczak K.M."/>
            <person name="Andrzejewski T.M."/>
            <person name="Davidsen T.M."/>
            <person name="Wayne K.J."/>
            <person name="Tettelin H."/>
            <person name="Glass J.I."/>
            <person name="Rusch D."/>
            <person name="Podicherti R."/>
            <person name="Tsui H.-C.T."/>
            <person name="Winkler M.E."/>
        </authorList>
    </citation>
    <scope>NUCLEOTIDE SEQUENCE</scope>
</reference>
<dbReference type="AlphaFoldDB" id="A0A383D526"/>
<evidence type="ECO:0000313" key="1">
    <source>
        <dbReference type="EMBL" id="SVE39353.1"/>
    </source>
</evidence>
<proteinExistence type="predicted"/>
<organism evidence="1">
    <name type="scientific">marine metagenome</name>
    <dbReference type="NCBI Taxonomy" id="408172"/>
    <lineage>
        <taxon>unclassified sequences</taxon>
        <taxon>metagenomes</taxon>
        <taxon>ecological metagenomes</taxon>
    </lineage>
</organism>
<sequence>MMTNNGVVSHVTVYNVAVPELATTKKKMALKPLTTGLLVFEACEHFVDPTLLFYA</sequence>
<dbReference type="EMBL" id="UINC01214224">
    <property type="protein sequence ID" value="SVE39353.1"/>
    <property type="molecule type" value="Genomic_DNA"/>
</dbReference>
<protein>
    <submittedName>
        <fullName evidence="1">Uncharacterized protein</fullName>
    </submittedName>
</protein>
<name>A0A383D526_9ZZZZ</name>
<gene>
    <name evidence="1" type="ORF">METZ01_LOCUS492207</name>
</gene>
<accession>A0A383D526</accession>